<dbReference type="SMART" id="SM00825">
    <property type="entry name" value="PKS_KS"/>
    <property type="match status" value="1"/>
</dbReference>
<dbReference type="InterPro" id="IPR014030">
    <property type="entry name" value="Ketoacyl_synth_N"/>
</dbReference>
<organism evidence="15 16">
    <name type="scientific">Undibacterium luofuense</name>
    <dbReference type="NCBI Taxonomy" id="2828733"/>
    <lineage>
        <taxon>Bacteria</taxon>
        <taxon>Pseudomonadati</taxon>
        <taxon>Pseudomonadota</taxon>
        <taxon>Betaproteobacteria</taxon>
        <taxon>Burkholderiales</taxon>
        <taxon>Oxalobacteraceae</taxon>
        <taxon>Undibacterium</taxon>
    </lineage>
</organism>
<protein>
    <recommendedName>
        <fullName evidence="4 11">3-oxoacyl-[acyl-carrier-protein] synthase 2</fullName>
        <ecNumber evidence="3 11">2.3.1.179</ecNumber>
    </recommendedName>
</protein>
<evidence type="ECO:0000256" key="8">
    <source>
        <dbReference type="ARBA" id="ARBA00023098"/>
    </source>
</evidence>
<dbReference type="PROSITE" id="PS00606">
    <property type="entry name" value="KS3_1"/>
    <property type="match status" value="1"/>
</dbReference>
<dbReference type="Gene3D" id="3.40.47.10">
    <property type="match status" value="1"/>
</dbReference>
<dbReference type="PIRSF" id="PIRSF000447">
    <property type="entry name" value="KAS_II"/>
    <property type="match status" value="1"/>
</dbReference>
<evidence type="ECO:0000256" key="9">
    <source>
        <dbReference type="ARBA" id="ARBA00023160"/>
    </source>
</evidence>
<dbReference type="InterPro" id="IPR016039">
    <property type="entry name" value="Thiolase-like"/>
</dbReference>
<feature type="active site" description="For beta-ketoacyl synthase activity" evidence="12">
    <location>
        <position position="167"/>
    </location>
</feature>
<keyword evidence="16" id="KW-1185">Reference proteome</keyword>
<reference evidence="15" key="1">
    <citation type="submission" date="2021-04" db="EMBL/GenBank/DDBJ databases">
        <title>novel species isolated from subtropical streams in China.</title>
        <authorList>
            <person name="Lu H."/>
        </authorList>
    </citation>
    <scope>NUCLEOTIDE SEQUENCE</scope>
    <source>
        <strain evidence="15">LFS511W</strain>
    </source>
</reference>
<comment type="catalytic activity">
    <reaction evidence="11">
        <text>a fatty acyl-[ACP] + malonyl-[ACP] + H(+) = a 3-oxoacyl-[ACP] + holo-[ACP] + CO2</text>
        <dbReference type="Rhea" id="RHEA:22836"/>
        <dbReference type="Rhea" id="RHEA-COMP:9623"/>
        <dbReference type="Rhea" id="RHEA-COMP:9685"/>
        <dbReference type="Rhea" id="RHEA-COMP:9916"/>
        <dbReference type="Rhea" id="RHEA-COMP:14125"/>
        <dbReference type="ChEBI" id="CHEBI:15378"/>
        <dbReference type="ChEBI" id="CHEBI:16526"/>
        <dbReference type="ChEBI" id="CHEBI:64479"/>
        <dbReference type="ChEBI" id="CHEBI:78449"/>
        <dbReference type="ChEBI" id="CHEBI:78776"/>
        <dbReference type="ChEBI" id="CHEBI:138651"/>
    </reaction>
</comment>
<evidence type="ECO:0000256" key="2">
    <source>
        <dbReference type="ARBA" id="ARBA00008467"/>
    </source>
</evidence>
<dbReference type="CDD" id="cd00834">
    <property type="entry name" value="KAS_I_II"/>
    <property type="match status" value="1"/>
</dbReference>
<comment type="similarity">
    <text evidence="2 11 13">Belongs to the thiolase-like superfamily. Beta-ketoacyl-ACP synthases family.</text>
</comment>
<dbReference type="InterPro" id="IPR020841">
    <property type="entry name" value="PKS_Beta-ketoAc_synthase_dom"/>
</dbReference>
<dbReference type="AlphaFoldDB" id="A0A941I5T9"/>
<evidence type="ECO:0000313" key="15">
    <source>
        <dbReference type="EMBL" id="MBR7781961.1"/>
    </source>
</evidence>
<evidence type="ECO:0000256" key="7">
    <source>
        <dbReference type="ARBA" id="ARBA00022832"/>
    </source>
</evidence>
<dbReference type="PANTHER" id="PTHR11712">
    <property type="entry name" value="POLYKETIDE SYNTHASE-RELATED"/>
    <property type="match status" value="1"/>
</dbReference>
<evidence type="ECO:0000256" key="10">
    <source>
        <dbReference type="ARBA" id="ARBA00023315"/>
    </source>
</evidence>
<evidence type="ECO:0000256" key="13">
    <source>
        <dbReference type="RuleBase" id="RU003694"/>
    </source>
</evidence>
<feature type="domain" description="Ketosynthase family 3 (KS3)" evidence="14">
    <location>
        <begin position="6"/>
        <end position="412"/>
    </location>
</feature>
<dbReference type="NCBIfam" id="NF005589">
    <property type="entry name" value="PRK07314.1"/>
    <property type="match status" value="1"/>
</dbReference>
<comment type="pathway">
    <text evidence="1 11">Lipid metabolism; fatty acid biosynthesis.</text>
</comment>
<comment type="caution">
    <text evidence="15">The sequence shown here is derived from an EMBL/GenBank/DDBJ whole genome shotgun (WGS) entry which is preliminary data.</text>
</comment>
<dbReference type="EC" id="2.3.1.179" evidence="3 11"/>
<proteinExistence type="inferred from homology"/>
<dbReference type="RefSeq" id="WP_212687309.1">
    <property type="nucleotide sequence ID" value="NZ_JAGSPN010000004.1"/>
</dbReference>
<dbReference type="InterPro" id="IPR017568">
    <property type="entry name" value="3-oxoacyl-ACP_synth-2"/>
</dbReference>
<keyword evidence="6 11" id="KW-0808">Transferase</keyword>
<keyword evidence="10 11" id="KW-0012">Acyltransferase</keyword>
<evidence type="ECO:0000256" key="12">
    <source>
        <dbReference type="PIRSR" id="PIRSR000447-1"/>
    </source>
</evidence>
<dbReference type="GO" id="GO:0006633">
    <property type="term" value="P:fatty acid biosynthetic process"/>
    <property type="evidence" value="ECO:0007669"/>
    <property type="project" value="UniProtKB-UniRule"/>
</dbReference>
<dbReference type="InterPro" id="IPR000794">
    <property type="entry name" value="Beta-ketoacyl_synthase"/>
</dbReference>
<dbReference type="InterPro" id="IPR014031">
    <property type="entry name" value="Ketoacyl_synth_C"/>
</dbReference>
<keyword evidence="9 11" id="KW-0275">Fatty acid biosynthesis</keyword>
<dbReference type="NCBIfam" id="NF004970">
    <property type="entry name" value="PRK06333.1"/>
    <property type="match status" value="1"/>
</dbReference>
<dbReference type="GO" id="GO:0004315">
    <property type="term" value="F:3-oxoacyl-[acyl-carrier-protein] synthase activity"/>
    <property type="evidence" value="ECO:0007669"/>
    <property type="project" value="UniProtKB-UniRule"/>
</dbReference>
<evidence type="ECO:0000256" key="6">
    <source>
        <dbReference type="ARBA" id="ARBA00022679"/>
    </source>
</evidence>
<dbReference type="PROSITE" id="PS52004">
    <property type="entry name" value="KS3_2"/>
    <property type="match status" value="1"/>
</dbReference>
<dbReference type="Pfam" id="PF02801">
    <property type="entry name" value="Ketoacyl-synt_C"/>
    <property type="match status" value="1"/>
</dbReference>
<keyword evidence="7" id="KW-0276">Fatty acid metabolism</keyword>
<keyword evidence="8" id="KW-0443">Lipid metabolism</keyword>
<evidence type="ECO:0000313" key="16">
    <source>
        <dbReference type="Proteomes" id="UP000680067"/>
    </source>
</evidence>
<keyword evidence="5 11" id="KW-0444">Lipid biosynthesis</keyword>
<evidence type="ECO:0000256" key="11">
    <source>
        <dbReference type="PIRNR" id="PIRNR000447"/>
    </source>
</evidence>
<dbReference type="FunFam" id="3.40.47.10:FF:000009">
    <property type="entry name" value="3-oxoacyl-[acyl-carrier-protein] synthase 2"/>
    <property type="match status" value="1"/>
</dbReference>
<comment type="function">
    <text evidence="11">Involved in the type II fatty acid elongation cycle. Catalyzes the elongation of a wide range of acyl-ACP by the addition of two carbons from malonyl-ACP to an acyl acceptor. Can efficiently catalyze the conversion of palmitoleoyl-ACP (cis-hexadec-9-enoyl-ACP) to cis-vaccenoyl-ACP (cis-octadec-11-enoyl-ACP), an essential step in the thermal regulation of fatty acid composition.</text>
</comment>
<gene>
    <name evidence="15" type="primary">fabF</name>
    <name evidence="15" type="ORF">KDM89_07405</name>
</gene>
<dbReference type="PANTHER" id="PTHR11712:SF336">
    <property type="entry name" value="3-OXOACYL-[ACYL-CARRIER-PROTEIN] SYNTHASE, MITOCHONDRIAL"/>
    <property type="match status" value="1"/>
</dbReference>
<dbReference type="GO" id="GO:0005829">
    <property type="term" value="C:cytosol"/>
    <property type="evidence" value="ECO:0007669"/>
    <property type="project" value="TreeGrafter"/>
</dbReference>
<accession>A0A941I5T9</accession>
<evidence type="ECO:0000259" key="14">
    <source>
        <dbReference type="PROSITE" id="PS52004"/>
    </source>
</evidence>
<dbReference type="NCBIfam" id="TIGR03150">
    <property type="entry name" value="fabF"/>
    <property type="match status" value="1"/>
</dbReference>
<dbReference type="Pfam" id="PF00109">
    <property type="entry name" value="ketoacyl-synt"/>
    <property type="match status" value="1"/>
</dbReference>
<evidence type="ECO:0000256" key="3">
    <source>
        <dbReference type="ARBA" id="ARBA00012356"/>
    </source>
</evidence>
<dbReference type="EMBL" id="JAGSPN010000004">
    <property type="protein sequence ID" value="MBR7781961.1"/>
    <property type="molecule type" value="Genomic_DNA"/>
</dbReference>
<sequence length="413" mass="43412">MSRTHKRRVVVTGLGCISPIGNSVTSAWDAAKAGQSGIATITKFDATPFSTHFAGEVKGFNVEEYIPAKEARSMDTFIHFGIAAGVQAFQDSGLVVTEENAERIGVIVGSGIGGLPMIEETKEVLTERGPRRISPFFVPASIINMISGHLSIRYGLKGPNLSLVTACTTGLHCIGSAARMIEYGDADVVVAGGAESTISPLGVGGFAAARALSSRNDDPATASRPWDKDRDGFVLGEGAGVMVLEEYEHAKARGAKIYAEVLGFGMSGDAYHITSPSMDGPRRSMINALKDADLKASDIQYLNAHGTSTPLGDKNETDAIKAAFGDHAAKLAISSTKSMTGHLLGGAGGLESVFTVLAVHHQIAPPTINLHNPDPECDLDYVPNVAREMKIDYAMKNSFGFGGTNGTLIFGKV</sequence>
<comment type="catalytic activity">
    <reaction evidence="11">
        <text>(9Z)-hexadecenoyl-[ACP] + malonyl-[ACP] + H(+) = 3-oxo-(11Z)-octadecenoyl-[ACP] + holo-[ACP] + CO2</text>
        <dbReference type="Rhea" id="RHEA:55040"/>
        <dbReference type="Rhea" id="RHEA-COMP:9623"/>
        <dbReference type="Rhea" id="RHEA-COMP:9685"/>
        <dbReference type="Rhea" id="RHEA-COMP:10800"/>
        <dbReference type="Rhea" id="RHEA-COMP:14074"/>
        <dbReference type="ChEBI" id="CHEBI:15378"/>
        <dbReference type="ChEBI" id="CHEBI:16526"/>
        <dbReference type="ChEBI" id="CHEBI:64479"/>
        <dbReference type="ChEBI" id="CHEBI:78449"/>
        <dbReference type="ChEBI" id="CHEBI:83989"/>
        <dbReference type="ChEBI" id="CHEBI:138538"/>
        <dbReference type="EC" id="2.3.1.179"/>
    </reaction>
</comment>
<dbReference type="InterPro" id="IPR018201">
    <property type="entry name" value="Ketoacyl_synth_AS"/>
</dbReference>
<evidence type="ECO:0000256" key="1">
    <source>
        <dbReference type="ARBA" id="ARBA00005194"/>
    </source>
</evidence>
<dbReference type="SUPFAM" id="SSF53901">
    <property type="entry name" value="Thiolase-like"/>
    <property type="match status" value="2"/>
</dbReference>
<name>A0A941I5T9_9BURK</name>
<evidence type="ECO:0000256" key="4">
    <source>
        <dbReference type="ARBA" id="ARBA00014657"/>
    </source>
</evidence>
<dbReference type="Proteomes" id="UP000680067">
    <property type="component" value="Unassembled WGS sequence"/>
</dbReference>
<evidence type="ECO:0000256" key="5">
    <source>
        <dbReference type="ARBA" id="ARBA00022516"/>
    </source>
</evidence>